<evidence type="ECO:0000256" key="2">
    <source>
        <dbReference type="ARBA" id="ARBA00022946"/>
    </source>
</evidence>
<reference evidence="7 8" key="1">
    <citation type="journal article" date="2012" name="J. Bacteriol.">
        <title>Complete genome sequence of a thermophilic methanogen, Methanocella conradii HZ254, isolated from Chinese rice field soil.</title>
        <authorList>
            <person name="Lu Z."/>
            <person name="Lu Y."/>
        </authorList>
    </citation>
    <scope>NUCLEOTIDE SEQUENCE [LARGE SCALE GENOMIC DNA]</scope>
    <source>
        <strain evidence="8">DSM 24694 / JCM 17849 / CGMCC 1.5162 / HZ254</strain>
    </source>
</reference>
<dbReference type="AlphaFoldDB" id="H8I7S3"/>
<dbReference type="Pfam" id="PF26487">
    <property type="entry name" value="DUF8157_C"/>
    <property type="match status" value="1"/>
</dbReference>
<dbReference type="GO" id="GO:0008168">
    <property type="term" value="F:methyltransferase activity"/>
    <property type="evidence" value="ECO:0007669"/>
    <property type="project" value="InterPro"/>
</dbReference>
<dbReference type="SUPFAM" id="SSF53335">
    <property type="entry name" value="S-adenosyl-L-methionine-dependent methyltransferases"/>
    <property type="match status" value="1"/>
</dbReference>
<dbReference type="CDD" id="cd02440">
    <property type="entry name" value="AdoMet_MTases"/>
    <property type="match status" value="1"/>
</dbReference>
<accession>H8I7S3</accession>
<feature type="domain" description="DUF8157" evidence="5">
    <location>
        <begin position="4"/>
        <end position="52"/>
    </location>
</feature>
<organism evidence="7 8">
    <name type="scientific">Methanocella conradii (strain DSM 24694 / JCM 17849 / CGMCC 1.5162 / HZ254)</name>
    <dbReference type="NCBI Taxonomy" id="1041930"/>
    <lineage>
        <taxon>Archaea</taxon>
        <taxon>Methanobacteriati</taxon>
        <taxon>Methanobacteriota</taxon>
        <taxon>Stenosarchaea group</taxon>
        <taxon>Methanomicrobia</taxon>
        <taxon>Methanocellales</taxon>
        <taxon>Methanocellaceae</taxon>
        <taxon>Methanocella</taxon>
    </lineage>
</organism>
<proteinExistence type="predicted"/>
<dbReference type="RefSeq" id="WP_014405746.1">
    <property type="nucleotide sequence ID" value="NC_017034.1"/>
</dbReference>
<dbReference type="InterPro" id="IPR058470">
    <property type="entry name" value="DUF8157_N"/>
</dbReference>
<dbReference type="HOGENOM" id="CLU_584778_0_0_2"/>
<evidence type="ECO:0000256" key="4">
    <source>
        <dbReference type="ARBA" id="ARBA00023014"/>
    </source>
</evidence>
<keyword evidence="3" id="KW-0408">Iron</keyword>
<dbReference type="GeneID" id="11971279"/>
<evidence type="ECO:0000259" key="6">
    <source>
        <dbReference type="Pfam" id="PF26487"/>
    </source>
</evidence>
<evidence type="ECO:0000313" key="8">
    <source>
        <dbReference type="Proteomes" id="UP000005233"/>
    </source>
</evidence>
<keyword evidence="1" id="KW-0479">Metal-binding</keyword>
<dbReference type="InterPro" id="IPR015324">
    <property type="entry name" value="Ribosomal_Rsm22-like"/>
</dbReference>
<dbReference type="GO" id="GO:0046872">
    <property type="term" value="F:metal ion binding"/>
    <property type="evidence" value="ECO:0007669"/>
    <property type="project" value="UniProtKB-KW"/>
</dbReference>
<evidence type="ECO:0000256" key="1">
    <source>
        <dbReference type="ARBA" id="ARBA00022723"/>
    </source>
</evidence>
<evidence type="ECO:0000256" key="3">
    <source>
        <dbReference type="ARBA" id="ARBA00023004"/>
    </source>
</evidence>
<name>H8I7S3_METCZ</name>
<evidence type="ECO:0000313" key="7">
    <source>
        <dbReference type="EMBL" id="AFC99908.1"/>
    </source>
</evidence>
<keyword evidence="4" id="KW-0411">Iron-sulfur</keyword>
<dbReference type="InterPro" id="IPR029063">
    <property type="entry name" value="SAM-dependent_MTases_sf"/>
</dbReference>
<sequence>MSKREVISAVKYVSRMKQEFMLSEIADYVSGGATVDSIYDIVAPLAFDLGVKLEPANGDCKAVRMAPPKPIAITESARKAQERYLSSPDVPEKLQGLIERYIEKKTGKKWDDPQVLDRMRRAVASQKAEYWKEGPKRKISYEKGYSVLGYLAYQFPVYFVEWEHIFYGLALDGLLKDRMKVLDAGSGPGTVTLALADFYHRARCGEALAYSLEKYDENVEAFSWLVPPYAEGSGVRVERPIKMDLLQLKAEELPDNIDLIVFSNVLNELKASQERKAEIVKMMADRMAKDGSIAIVEPADKANSMEMRELVVALMGKGLGVYSPCSFIWGARCHPVSCWTFEEKEDIKPPRLMQKLAEEEPFRYMNTDIKYSYAVLRKDGLSRENYRVPEKAGFARLSRIGARLKKRVSVVAAVMSGDLGDKKDHVFKVCDGTAVKPVYAILPHYHVSPANEPLLRAKYGQVVEMHGVLARYNEEYDAYNLLVTRNTVVKPVKT</sequence>
<dbReference type="Pfam" id="PF26486">
    <property type="entry name" value="DUF8157"/>
    <property type="match status" value="1"/>
</dbReference>
<feature type="domain" description="DUF8157" evidence="6">
    <location>
        <begin position="401"/>
        <end position="491"/>
    </location>
</feature>
<dbReference type="EMBL" id="CP003243">
    <property type="protein sequence ID" value="AFC99908.1"/>
    <property type="molecule type" value="Genomic_DNA"/>
</dbReference>
<dbReference type="OrthoDB" id="117536at2157"/>
<dbReference type="eggNOG" id="arCOG04580">
    <property type="taxonomic scope" value="Archaea"/>
</dbReference>
<evidence type="ECO:0000259" key="5">
    <source>
        <dbReference type="Pfam" id="PF26486"/>
    </source>
</evidence>
<dbReference type="GO" id="GO:0051536">
    <property type="term" value="F:iron-sulfur cluster binding"/>
    <property type="evidence" value="ECO:0007669"/>
    <property type="project" value="UniProtKB-KW"/>
</dbReference>
<dbReference type="KEGG" id="mez:Mtc_1152"/>
<dbReference type="GO" id="GO:0006412">
    <property type="term" value="P:translation"/>
    <property type="evidence" value="ECO:0007669"/>
    <property type="project" value="InterPro"/>
</dbReference>
<dbReference type="Proteomes" id="UP000005233">
    <property type="component" value="Chromosome"/>
</dbReference>
<dbReference type="Gene3D" id="3.40.50.150">
    <property type="entry name" value="Vaccinia Virus protein VP39"/>
    <property type="match status" value="1"/>
</dbReference>
<dbReference type="InterPro" id="IPR058959">
    <property type="entry name" value="DUF8157_C"/>
</dbReference>
<gene>
    <name evidence="7" type="ordered locus">Mtc_1152</name>
</gene>
<keyword evidence="8" id="KW-1185">Reference proteome</keyword>
<dbReference type="Pfam" id="PF09243">
    <property type="entry name" value="Rsm22"/>
    <property type="match status" value="1"/>
</dbReference>
<protein>
    <submittedName>
        <fullName evidence="7">Small ribosomal subunit Rsm22 (Methyltransferase)</fullName>
    </submittedName>
</protein>
<keyword evidence="2" id="KW-0809">Transit peptide</keyword>
<dbReference type="STRING" id="1041930.Mtc_1152"/>